<dbReference type="AlphaFoldDB" id="A0AAN7DHC8"/>
<dbReference type="Gene3D" id="3.80.10.10">
    <property type="entry name" value="Ribonuclease Inhibitor"/>
    <property type="match status" value="1"/>
</dbReference>
<gene>
    <name evidence="2" type="primary">PGA5</name>
    <name evidence="2" type="ORF">ATC70_000856</name>
</gene>
<protein>
    <submittedName>
        <fullName evidence="2">1,3-beta-glucanosyltransferase</fullName>
    </submittedName>
</protein>
<evidence type="ECO:0000313" key="3">
    <source>
        <dbReference type="Proteomes" id="UP001304243"/>
    </source>
</evidence>
<feature type="domain" description="F-box" evidence="1">
    <location>
        <begin position="5"/>
        <end position="58"/>
    </location>
</feature>
<accession>A0AAN7DHC8</accession>
<sequence>MSSAWDKLPFEVLTYIFEHNVDSNSRYIQTRKDFYNYQLVCKGWSKAAQSLLYRRISCQDDNIEDELQRFVQFIFTIKVLAPHTGDFVKTITVCDHLDRLEEPLTALDAIFNSCPKLEDFYCNGSSKEVAWPYLLTLPDARLGNIRSIVEDKDSLNYSFLYPFVASKLDKSLSKLHFVEIHRQSTWHSRYLLDKLSQFVSLRELALDECEFNSYGQICQVLDKCSSTVTKLSISKYWPVSSLEVAISEVANPNYSIKEISISRSLMNTVSYFAAKFKNLQKLTMEQVVPLKMIDPDWIHGLTDLCSSLREYNLCFNLGLETVIKDRCIDLTKKASPKDTFLVIDYIVENEGDPYEDDMFDLSGRITLKKNGTRSGIEVSLPRTEFDEDYTDSEFDYHTHWFDNYSPNHITIKHIEEADFIKSALESGHLSMATTPTEFAISLRDFQRRELIGAKNWTILTRSLLSTADTTDAVVSFSGMFVPNLNGRTTHLETSSSPNVKQLTFSNSILYHQVLPIVSKWLPNIDILIFNACFILLEEPYTLSINLPETKLRRLAIVTGAPSFMNALPYEATVGRSQSRNIDLISALFPGNQYTLRVKANEKTYLYNVKNNTSSPISNQDQADYCGTNDNFLIWIQCKELEELSIANERDSYGLEHRFAL</sequence>
<dbReference type="GeneID" id="89944558"/>
<dbReference type="InterPro" id="IPR001810">
    <property type="entry name" value="F-box_dom"/>
</dbReference>
<evidence type="ECO:0000313" key="2">
    <source>
        <dbReference type="EMBL" id="KAK4517517.1"/>
    </source>
</evidence>
<organism evidence="2 3">
    <name type="scientific">Mucor velutinosus</name>
    <dbReference type="NCBI Taxonomy" id="708070"/>
    <lineage>
        <taxon>Eukaryota</taxon>
        <taxon>Fungi</taxon>
        <taxon>Fungi incertae sedis</taxon>
        <taxon>Mucoromycota</taxon>
        <taxon>Mucoromycotina</taxon>
        <taxon>Mucoromycetes</taxon>
        <taxon>Mucorales</taxon>
        <taxon>Mucorineae</taxon>
        <taxon>Mucoraceae</taxon>
        <taxon>Mucor</taxon>
    </lineage>
</organism>
<proteinExistence type="predicted"/>
<dbReference type="Pfam" id="PF12937">
    <property type="entry name" value="F-box-like"/>
    <property type="match status" value="1"/>
</dbReference>
<evidence type="ECO:0000259" key="1">
    <source>
        <dbReference type="Pfam" id="PF12937"/>
    </source>
</evidence>
<keyword evidence="3" id="KW-1185">Reference proteome</keyword>
<dbReference type="EMBL" id="JASEJX010000013">
    <property type="protein sequence ID" value="KAK4517517.1"/>
    <property type="molecule type" value="Genomic_DNA"/>
</dbReference>
<reference evidence="2 3" key="1">
    <citation type="submission" date="2022-11" db="EMBL/GenBank/DDBJ databases">
        <title>Mucor velutinosus strain NIH1002 WGS.</title>
        <authorList>
            <person name="Subramanian P."/>
            <person name="Mullikin J.C."/>
            <person name="Segre J.A."/>
            <person name="Zelazny A.M."/>
        </authorList>
    </citation>
    <scope>NUCLEOTIDE SEQUENCE [LARGE SCALE GENOMIC DNA]</scope>
    <source>
        <strain evidence="2 3">NIH1002</strain>
    </source>
</reference>
<dbReference type="InterPro" id="IPR032675">
    <property type="entry name" value="LRR_dom_sf"/>
</dbReference>
<dbReference type="Proteomes" id="UP001304243">
    <property type="component" value="Unassembled WGS sequence"/>
</dbReference>
<comment type="caution">
    <text evidence="2">The sequence shown here is derived from an EMBL/GenBank/DDBJ whole genome shotgun (WGS) entry which is preliminary data.</text>
</comment>
<dbReference type="SUPFAM" id="SSF52047">
    <property type="entry name" value="RNI-like"/>
    <property type="match status" value="1"/>
</dbReference>
<name>A0AAN7DHC8_9FUNG</name>
<dbReference type="RefSeq" id="XP_064684183.1">
    <property type="nucleotide sequence ID" value="XM_064820263.1"/>
</dbReference>